<evidence type="ECO:0000256" key="1">
    <source>
        <dbReference type="SAM" id="Phobius"/>
    </source>
</evidence>
<organism evidence="2 3">
    <name type="scientific">Actinomadura graeca</name>
    <dbReference type="NCBI Taxonomy" id="2750812"/>
    <lineage>
        <taxon>Bacteria</taxon>
        <taxon>Bacillati</taxon>
        <taxon>Actinomycetota</taxon>
        <taxon>Actinomycetes</taxon>
        <taxon>Streptosporangiales</taxon>
        <taxon>Thermomonosporaceae</taxon>
        <taxon>Actinomadura</taxon>
    </lineage>
</organism>
<keyword evidence="1" id="KW-1133">Transmembrane helix</keyword>
<keyword evidence="1" id="KW-0812">Transmembrane</keyword>
<gene>
    <name evidence="2" type="ORF">AGRA3207_006921</name>
</gene>
<name>A0ABX8R311_9ACTN</name>
<reference evidence="2" key="1">
    <citation type="submission" date="2020-07" db="EMBL/GenBank/DDBJ databases">
        <authorList>
            <person name="Tarantini F.S."/>
            <person name="Hong K.W."/>
            <person name="Chan K.G."/>
        </authorList>
    </citation>
    <scope>NUCLEOTIDE SEQUENCE</scope>
    <source>
        <strain evidence="2">32-07</strain>
    </source>
</reference>
<proteinExistence type="predicted"/>
<feature type="transmembrane region" description="Helical" evidence="1">
    <location>
        <begin position="150"/>
        <end position="173"/>
    </location>
</feature>
<evidence type="ECO:0000313" key="2">
    <source>
        <dbReference type="EMBL" id="QXJ25430.1"/>
    </source>
</evidence>
<dbReference type="EMBL" id="CP059572">
    <property type="protein sequence ID" value="QXJ25430.1"/>
    <property type="molecule type" value="Genomic_DNA"/>
</dbReference>
<accession>A0ABX8R311</accession>
<keyword evidence="1" id="KW-0472">Membrane</keyword>
<dbReference type="RefSeq" id="WP_231331468.1">
    <property type="nucleotide sequence ID" value="NZ_CP059572.1"/>
</dbReference>
<evidence type="ECO:0000313" key="3">
    <source>
        <dbReference type="Proteomes" id="UP001049518"/>
    </source>
</evidence>
<feature type="transmembrane region" description="Helical" evidence="1">
    <location>
        <begin position="21"/>
        <end position="45"/>
    </location>
</feature>
<sequence length="192" mass="20162">MGPPPAGPPWSPPPPVKPSAGWYALPVLFTLVAVVGLAVVLALFLDDSNVAEGPSASGDPRAGLRVELTEGHTYFVYVRDGSPVPYSCSLRQGTETGTVALTRRNSWSASDHAGYDYAATFEAPLNGTALLTCRGTGARMLVTPDDTADFYLGVAVLGAVLLGVLAILAFIFLPVRRGNAKRRAAAARAYPY</sequence>
<protein>
    <recommendedName>
        <fullName evidence="4">Serine/arginine repetitive matrix protein 2</fullName>
    </recommendedName>
</protein>
<dbReference type="Proteomes" id="UP001049518">
    <property type="component" value="Chromosome"/>
</dbReference>
<keyword evidence="3" id="KW-1185">Reference proteome</keyword>
<evidence type="ECO:0008006" key="4">
    <source>
        <dbReference type="Google" id="ProtNLM"/>
    </source>
</evidence>